<name>F4Q6L2_CACFS</name>
<dbReference type="Proteomes" id="UP000007797">
    <property type="component" value="Unassembled WGS sequence"/>
</dbReference>
<dbReference type="AlphaFoldDB" id="F4Q6L2"/>
<sequence length="211" mass="23836">MLQKFQDLKEIISSQEGIRIKQEINGSVPSSFWIYMVTTALYHQSQTPLSAKTLQINPLDPNYEMIKSDLFKSMSPMYHPLVIGSTETSIQPIHIPSNIKSKFNVAPNTFVNLYGKLPHLLCEKGHRFIYQPEHVIQCCKVGSTHSPVSTDFVQFVELGLSRWSDSTSRLYLVEMDETQCIVFMLFSLLGCVGGSRRGHQYNSQALANSST</sequence>
<organism evidence="1 2">
    <name type="scientific">Cavenderia fasciculata</name>
    <name type="common">Slime mold</name>
    <name type="synonym">Dictyostelium fasciculatum</name>
    <dbReference type="NCBI Taxonomy" id="261658"/>
    <lineage>
        <taxon>Eukaryota</taxon>
        <taxon>Amoebozoa</taxon>
        <taxon>Evosea</taxon>
        <taxon>Eumycetozoa</taxon>
        <taxon>Dictyostelia</taxon>
        <taxon>Acytosteliales</taxon>
        <taxon>Cavenderiaceae</taxon>
        <taxon>Cavenderia</taxon>
    </lineage>
</organism>
<dbReference type="GeneID" id="14868593"/>
<dbReference type="EMBL" id="GL883023">
    <property type="protein sequence ID" value="EGG16522.1"/>
    <property type="molecule type" value="Genomic_DNA"/>
</dbReference>
<protein>
    <submittedName>
        <fullName evidence="1">Uncharacterized protein</fullName>
    </submittedName>
</protein>
<evidence type="ECO:0000313" key="2">
    <source>
        <dbReference type="Proteomes" id="UP000007797"/>
    </source>
</evidence>
<gene>
    <name evidence="1" type="ORF">DFA_09065</name>
</gene>
<evidence type="ECO:0000313" key="1">
    <source>
        <dbReference type="EMBL" id="EGG16522.1"/>
    </source>
</evidence>
<dbReference type="KEGG" id="dfa:DFA_09065"/>
<dbReference type="RefSeq" id="XP_004354922.1">
    <property type="nucleotide sequence ID" value="XM_004354870.1"/>
</dbReference>
<reference evidence="2" key="1">
    <citation type="journal article" date="2011" name="Genome Res.">
        <title>Phylogeny-wide analysis of social amoeba genomes highlights ancient origins for complex intercellular communication.</title>
        <authorList>
            <person name="Heidel A.J."/>
            <person name="Lawal H.M."/>
            <person name="Felder M."/>
            <person name="Schilde C."/>
            <person name="Helps N.R."/>
            <person name="Tunggal B."/>
            <person name="Rivero F."/>
            <person name="John U."/>
            <person name="Schleicher M."/>
            <person name="Eichinger L."/>
            <person name="Platzer M."/>
            <person name="Noegel A.A."/>
            <person name="Schaap P."/>
            <person name="Gloeckner G."/>
        </authorList>
    </citation>
    <scope>NUCLEOTIDE SEQUENCE [LARGE SCALE GENOMIC DNA]</scope>
    <source>
        <strain evidence="2">SH3</strain>
    </source>
</reference>
<accession>F4Q6L2</accession>
<proteinExistence type="predicted"/>
<keyword evidence="2" id="KW-1185">Reference proteome</keyword>